<name>A0A1Q2ME28_9BACT</name>
<dbReference type="NCBIfam" id="TIGR02532">
    <property type="entry name" value="IV_pilin_GFxxxE"/>
    <property type="match status" value="1"/>
</dbReference>
<dbReference type="PROSITE" id="PS00409">
    <property type="entry name" value="PROKAR_NTER_METHYL"/>
    <property type="match status" value="1"/>
</dbReference>
<accession>A0A1Q2ME28</accession>
<keyword evidence="1" id="KW-0812">Transmembrane</keyword>
<organism evidence="2 3">
    <name type="scientific">Limihaloglobus sulfuriphilus</name>
    <dbReference type="NCBI Taxonomy" id="1851148"/>
    <lineage>
        <taxon>Bacteria</taxon>
        <taxon>Pseudomonadati</taxon>
        <taxon>Planctomycetota</taxon>
        <taxon>Phycisphaerae</taxon>
        <taxon>Sedimentisphaerales</taxon>
        <taxon>Sedimentisphaeraceae</taxon>
        <taxon>Limihaloglobus</taxon>
    </lineage>
</organism>
<dbReference type="EMBL" id="CP019646">
    <property type="protein sequence ID" value="AQQ70956.1"/>
    <property type="molecule type" value="Genomic_DNA"/>
</dbReference>
<dbReference type="KEGG" id="pbas:SMSP2_01320"/>
<sequence length="300" mass="33180">MIKKTGNKFDVPGKGFTLIELLVVISVIAVLMAILLPSLNKAREQAKKVLCASNSKQVAIALLLNAADNDGMLVPDRSFYRGSPWAYYKNQELAQQPWDAALAQQWSTSKTDAMKKYLHCPSDKKPRSKDISDAYAASFQNVDGTPLPRSYGPNITLYNGIWWYVQGYRRKTNPELSGDGSCRPAKESQVAQPGSVILVGENHLGNTADYGDSSGYGNVQGSNHGAIFEKPRVHTATYNGKPAFTENQHSLHKDGGNYAFVDGHVSWHGLVKGADYLSGQPFKGLEYPNNWRWQPQKKYP</sequence>
<evidence type="ECO:0000313" key="3">
    <source>
        <dbReference type="Proteomes" id="UP000188181"/>
    </source>
</evidence>
<dbReference type="AlphaFoldDB" id="A0A1Q2ME28"/>
<dbReference type="InterPro" id="IPR045584">
    <property type="entry name" value="Pilin-like"/>
</dbReference>
<keyword evidence="1" id="KW-1133">Transmembrane helix</keyword>
<dbReference type="RefSeq" id="WP_146683183.1">
    <property type="nucleotide sequence ID" value="NZ_CP019646.1"/>
</dbReference>
<keyword evidence="1" id="KW-0472">Membrane</keyword>
<dbReference type="OrthoDB" id="255922at2"/>
<dbReference type="Pfam" id="PF07963">
    <property type="entry name" value="N_methyl"/>
    <property type="match status" value="1"/>
</dbReference>
<protein>
    <submittedName>
        <fullName evidence="2">Type II secretion system protein G</fullName>
    </submittedName>
</protein>
<gene>
    <name evidence="2" type="ORF">SMSP2_01320</name>
</gene>
<dbReference type="SUPFAM" id="SSF54523">
    <property type="entry name" value="Pili subunits"/>
    <property type="match status" value="1"/>
</dbReference>
<dbReference type="STRING" id="1851148.SMSP2_01320"/>
<proteinExistence type="predicted"/>
<dbReference type="Gene3D" id="3.30.700.10">
    <property type="entry name" value="Glycoprotein, Type 4 Pilin"/>
    <property type="match status" value="1"/>
</dbReference>
<dbReference type="InterPro" id="IPR012902">
    <property type="entry name" value="N_methyl_site"/>
</dbReference>
<keyword evidence="3" id="KW-1185">Reference proteome</keyword>
<evidence type="ECO:0000313" key="2">
    <source>
        <dbReference type="EMBL" id="AQQ70956.1"/>
    </source>
</evidence>
<evidence type="ECO:0000256" key="1">
    <source>
        <dbReference type="SAM" id="Phobius"/>
    </source>
</evidence>
<reference evidence="3" key="1">
    <citation type="submission" date="2017-02" db="EMBL/GenBank/DDBJ databases">
        <title>Comparative genomics and description of representatives of a novel lineage of planctomycetes thriving in anoxic sediments.</title>
        <authorList>
            <person name="Spring S."/>
            <person name="Bunk B."/>
            <person name="Sproer C."/>
        </authorList>
    </citation>
    <scope>NUCLEOTIDE SEQUENCE [LARGE SCALE GENOMIC DNA]</scope>
    <source>
        <strain evidence="3">SM-Chi-D1</strain>
    </source>
</reference>
<feature type="transmembrane region" description="Helical" evidence="1">
    <location>
        <begin position="16"/>
        <end position="39"/>
    </location>
</feature>
<dbReference type="PANTHER" id="PTHR30093">
    <property type="entry name" value="GENERAL SECRETION PATHWAY PROTEIN G"/>
    <property type="match status" value="1"/>
</dbReference>
<dbReference type="Proteomes" id="UP000188181">
    <property type="component" value="Chromosome"/>
</dbReference>